<evidence type="ECO:0000313" key="6">
    <source>
        <dbReference type="EMBL" id="JAS83254.1"/>
    </source>
</evidence>
<dbReference type="Pfam" id="PF02902">
    <property type="entry name" value="Peptidase_C48"/>
    <property type="match status" value="1"/>
</dbReference>
<dbReference type="GO" id="GO:0006508">
    <property type="term" value="P:proteolysis"/>
    <property type="evidence" value="ECO:0007669"/>
    <property type="project" value="UniProtKB-KW"/>
</dbReference>
<reference evidence="6" key="1">
    <citation type="submission" date="2015-11" db="EMBL/GenBank/DDBJ databases">
        <title>De novo transcriptome assembly of four potential Pierce s Disease insect vectors from Arizona vineyards.</title>
        <authorList>
            <person name="Tassone E.E."/>
        </authorList>
    </citation>
    <scope>NUCLEOTIDE SEQUENCE</scope>
</reference>
<accession>A0A1B6I8J1</accession>
<feature type="non-terminal residue" evidence="6">
    <location>
        <position position="164"/>
    </location>
</feature>
<feature type="domain" description="Ubiquitin-like protease family profile" evidence="5">
    <location>
        <begin position="44"/>
        <end position="76"/>
    </location>
</feature>
<dbReference type="PANTHER" id="PTHR46468">
    <property type="entry name" value="SENTRIN-SPECIFIC PROTEASE 8"/>
    <property type="match status" value="1"/>
</dbReference>
<proteinExistence type="inferred from homology"/>
<feature type="non-terminal residue" evidence="6">
    <location>
        <position position="1"/>
    </location>
</feature>
<dbReference type="AlphaFoldDB" id="A0A1B6I8J1"/>
<dbReference type="InterPro" id="IPR044613">
    <property type="entry name" value="Nep1/2-like"/>
</dbReference>
<protein>
    <recommendedName>
        <fullName evidence="5">Ubiquitin-like protease family profile domain-containing protein</fullName>
    </recommendedName>
</protein>
<dbReference type="InterPro" id="IPR038765">
    <property type="entry name" value="Papain-like_cys_pep_sf"/>
</dbReference>
<keyword evidence="3" id="KW-0378">Hydrolase</keyword>
<dbReference type="PANTHER" id="PTHR46468:SF1">
    <property type="entry name" value="SENTRIN-SPECIFIC PROTEASE 8"/>
    <property type="match status" value="1"/>
</dbReference>
<dbReference type="Gene3D" id="3.40.395.10">
    <property type="entry name" value="Adenoviral Proteinase, Chain A"/>
    <property type="match status" value="1"/>
</dbReference>
<keyword evidence="4" id="KW-0788">Thiol protease</keyword>
<dbReference type="GO" id="GO:0000338">
    <property type="term" value="P:protein deneddylation"/>
    <property type="evidence" value="ECO:0007669"/>
    <property type="project" value="TreeGrafter"/>
</dbReference>
<name>A0A1B6I8J1_9HEMI</name>
<comment type="similarity">
    <text evidence="1">Belongs to the peptidase C48 family.</text>
</comment>
<dbReference type="EMBL" id="GECU01024452">
    <property type="protein sequence ID" value="JAS83254.1"/>
    <property type="molecule type" value="Transcribed_RNA"/>
</dbReference>
<evidence type="ECO:0000256" key="3">
    <source>
        <dbReference type="ARBA" id="ARBA00022801"/>
    </source>
</evidence>
<gene>
    <name evidence="6" type="ORF">g.2013</name>
</gene>
<dbReference type="GO" id="GO:0019784">
    <property type="term" value="F:deNEDDylase activity"/>
    <property type="evidence" value="ECO:0007669"/>
    <property type="project" value="InterPro"/>
</dbReference>
<evidence type="ECO:0000256" key="2">
    <source>
        <dbReference type="ARBA" id="ARBA00022670"/>
    </source>
</evidence>
<evidence type="ECO:0000256" key="4">
    <source>
        <dbReference type="ARBA" id="ARBA00022807"/>
    </source>
</evidence>
<sequence length="164" mass="18652">ALLVPTKLQSLSQNVCIENFDSMNNYNLGHARDVFTRLKSRMCSTGPSCFTEVSCPQQRNGSDCGVYVLLFVDRLIGMLLTLKDLVDFDFKECFGSSEINELDIIQKRSIMTYLIYKLQYKKLGEGIAKKLILCGKNDIKADLPKVNTYETHANVERQENKPNE</sequence>
<evidence type="ECO:0000256" key="1">
    <source>
        <dbReference type="ARBA" id="ARBA00005234"/>
    </source>
</evidence>
<dbReference type="GO" id="GO:0008234">
    <property type="term" value="F:cysteine-type peptidase activity"/>
    <property type="evidence" value="ECO:0007669"/>
    <property type="project" value="UniProtKB-KW"/>
</dbReference>
<keyword evidence="2" id="KW-0645">Protease</keyword>
<dbReference type="InterPro" id="IPR003653">
    <property type="entry name" value="Peptidase_C48_C"/>
</dbReference>
<dbReference type="SUPFAM" id="SSF54001">
    <property type="entry name" value="Cysteine proteinases"/>
    <property type="match status" value="1"/>
</dbReference>
<evidence type="ECO:0000259" key="5">
    <source>
        <dbReference type="Pfam" id="PF02902"/>
    </source>
</evidence>
<organism evidence="6">
    <name type="scientific">Homalodisca liturata</name>
    <dbReference type="NCBI Taxonomy" id="320908"/>
    <lineage>
        <taxon>Eukaryota</taxon>
        <taxon>Metazoa</taxon>
        <taxon>Ecdysozoa</taxon>
        <taxon>Arthropoda</taxon>
        <taxon>Hexapoda</taxon>
        <taxon>Insecta</taxon>
        <taxon>Pterygota</taxon>
        <taxon>Neoptera</taxon>
        <taxon>Paraneoptera</taxon>
        <taxon>Hemiptera</taxon>
        <taxon>Auchenorrhyncha</taxon>
        <taxon>Membracoidea</taxon>
        <taxon>Cicadellidae</taxon>
        <taxon>Cicadellinae</taxon>
        <taxon>Proconiini</taxon>
        <taxon>Homalodisca</taxon>
    </lineage>
</organism>